<comment type="caution">
    <text evidence="2">The sequence shown here is derived from an EMBL/GenBank/DDBJ whole genome shotgun (WGS) entry which is preliminary data.</text>
</comment>
<reference evidence="2 3" key="1">
    <citation type="journal article" date="2019" name="Nat. Microbiol.">
        <title>Mediterranean grassland soil C-N compound turnover is dependent on rainfall and depth, and is mediated by genomically divergent microorganisms.</title>
        <authorList>
            <person name="Diamond S."/>
            <person name="Andeer P.F."/>
            <person name="Li Z."/>
            <person name="Crits-Christoph A."/>
            <person name="Burstein D."/>
            <person name="Anantharaman K."/>
            <person name="Lane K.R."/>
            <person name="Thomas B.C."/>
            <person name="Pan C."/>
            <person name="Northen T.R."/>
            <person name="Banfield J.F."/>
        </authorList>
    </citation>
    <scope>NUCLEOTIDE SEQUENCE [LARGE SCALE GENOMIC DNA]</scope>
    <source>
        <strain evidence="2">NP_2</strain>
    </source>
</reference>
<gene>
    <name evidence="2" type="ORF">E6G99_10275</name>
</gene>
<feature type="chain" id="PRO_5021892968" evidence="1">
    <location>
        <begin position="22"/>
        <end position="168"/>
    </location>
</feature>
<dbReference type="EMBL" id="VBAJ01000261">
    <property type="protein sequence ID" value="TMJ04679.1"/>
    <property type="molecule type" value="Genomic_DNA"/>
</dbReference>
<dbReference type="AlphaFoldDB" id="A0A537L9I6"/>
<feature type="signal peptide" evidence="1">
    <location>
        <begin position="1"/>
        <end position="21"/>
    </location>
</feature>
<sequence length="168" mass="17641">MIRILAVALVGVALLGLPAAAQTGSNIVAGQSAGSLRIGASVTDVIAALGSLYESEDSESGKYTLYDWPLKPFAVAVDKESKRVVLVLVGFTDAFSTDKGIAGGSERQAVETAYGKEYTASEGSRSTRIIYDELGIAFDLGRSGTLSSKVTQIFIFVPGQWKAIMEGL</sequence>
<evidence type="ECO:0000313" key="3">
    <source>
        <dbReference type="Proteomes" id="UP000318661"/>
    </source>
</evidence>
<keyword evidence="1" id="KW-0732">Signal</keyword>
<evidence type="ECO:0000256" key="1">
    <source>
        <dbReference type="SAM" id="SignalP"/>
    </source>
</evidence>
<name>A0A537L9I6_9BACT</name>
<organism evidence="2 3">
    <name type="scientific">Candidatus Segetimicrobium genomatis</name>
    <dbReference type="NCBI Taxonomy" id="2569760"/>
    <lineage>
        <taxon>Bacteria</taxon>
        <taxon>Bacillati</taxon>
        <taxon>Candidatus Sysuimicrobiota</taxon>
        <taxon>Candidatus Sysuimicrobiia</taxon>
        <taxon>Candidatus Sysuimicrobiales</taxon>
        <taxon>Candidatus Segetimicrobiaceae</taxon>
        <taxon>Candidatus Segetimicrobium</taxon>
    </lineage>
</organism>
<accession>A0A537L9I6</accession>
<dbReference type="Proteomes" id="UP000318661">
    <property type="component" value="Unassembled WGS sequence"/>
</dbReference>
<protein>
    <submittedName>
        <fullName evidence="2">Uncharacterized protein</fullName>
    </submittedName>
</protein>
<evidence type="ECO:0000313" key="2">
    <source>
        <dbReference type="EMBL" id="TMJ04679.1"/>
    </source>
</evidence>
<proteinExistence type="predicted"/>